<dbReference type="InterPro" id="IPR000160">
    <property type="entry name" value="GGDEF_dom"/>
</dbReference>
<keyword evidence="1" id="KW-1133">Transmembrane helix</keyword>
<dbReference type="Proteomes" id="UP000677265">
    <property type="component" value="Unassembled WGS sequence"/>
</dbReference>
<evidence type="ECO:0000259" key="2">
    <source>
        <dbReference type="PROSITE" id="PS50887"/>
    </source>
</evidence>
<accession>A0A942T1W6</accession>
<dbReference type="PROSITE" id="PS50887">
    <property type="entry name" value="GGDEF"/>
    <property type="match status" value="1"/>
</dbReference>
<keyword evidence="1" id="KW-0812">Transmembrane</keyword>
<evidence type="ECO:0000313" key="4">
    <source>
        <dbReference type="EMBL" id="MCH6264989.1"/>
    </source>
</evidence>
<dbReference type="Gene3D" id="3.30.70.270">
    <property type="match status" value="1"/>
</dbReference>
<dbReference type="AlphaFoldDB" id="A0A942T1W6"/>
<feature type="transmembrane region" description="Helical" evidence="1">
    <location>
        <begin position="32"/>
        <end position="50"/>
    </location>
</feature>
<dbReference type="InterPro" id="IPR052163">
    <property type="entry name" value="DGC-Regulatory_Protein"/>
</dbReference>
<organism evidence="3">
    <name type="scientific">Neobacillus citreus</name>
    <dbReference type="NCBI Taxonomy" id="2833578"/>
    <lineage>
        <taxon>Bacteria</taxon>
        <taxon>Bacillati</taxon>
        <taxon>Bacillota</taxon>
        <taxon>Bacilli</taxon>
        <taxon>Bacillales</taxon>
        <taxon>Bacillaceae</taxon>
        <taxon>Neobacillus</taxon>
    </lineage>
</organism>
<dbReference type="SMART" id="SM00267">
    <property type="entry name" value="GGDEF"/>
    <property type="match status" value="1"/>
</dbReference>
<keyword evidence="5" id="KW-1185">Reference proteome</keyword>
<dbReference type="EMBL" id="JAGYPE020000006">
    <property type="protein sequence ID" value="MCH6264989.1"/>
    <property type="molecule type" value="Genomic_DNA"/>
</dbReference>
<dbReference type="PANTHER" id="PTHR46663">
    <property type="entry name" value="DIGUANYLATE CYCLASE DGCT-RELATED"/>
    <property type="match status" value="1"/>
</dbReference>
<dbReference type="SUPFAM" id="SSF55073">
    <property type="entry name" value="Nucleotide cyclase"/>
    <property type="match status" value="1"/>
</dbReference>
<dbReference type="EMBL" id="JAGYPE010000004">
    <property type="protein sequence ID" value="MBS4183935.1"/>
    <property type="molecule type" value="Genomic_DNA"/>
</dbReference>
<dbReference type="CDD" id="cd01949">
    <property type="entry name" value="GGDEF"/>
    <property type="match status" value="1"/>
</dbReference>
<feature type="domain" description="GGDEF" evidence="2">
    <location>
        <begin position="84"/>
        <end position="207"/>
    </location>
</feature>
<dbReference type="InterPro" id="IPR043128">
    <property type="entry name" value="Rev_trsase/Diguanyl_cyclase"/>
</dbReference>
<evidence type="ECO:0000313" key="5">
    <source>
        <dbReference type="Proteomes" id="UP000677265"/>
    </source>
</evidence>
<name>A0A942T1W6_9BACI</name>
<dbReference type="Pfam" id="PF00990">
    <property type="entry name" value="GGDEF"/>
    <property type="match status" value="1"/>
</dbReference>
<keyword evidence="1" id="KW-0472">Membrane</keyword>
<dbReference type="NCBIfam" id="TIGR00254">
    <property type="entry name" value="GGDEF"/>
    <property type="match status" value="1"/>
</dbReference>
<comment type="caution">
    <text evidence="3">The sequence shown here is derived from an EMBL/GenBank/DDBJ whole genome shotgun (WGS) entry which is preliminary data.</text>
</comment>
<dbReference type="RefSeq" id="WP_213143864.1">
    <property type="nucleotide sequence ID" value="NZ_JAGYPE020000006.1"/>
</dbReference>
<sequence>MGIKGRVVTFLMVFIINSLYMCFYFYRDGYISWFEIIGLPIMLAFAWWFGKQYDIAIYYSEKDILTTLYNRRFVEKYISTQKGQNFALLLLDVNDFKVINDVYGHKAGDQYLMTIAAQLKKSVKEKDILARWGGDEFLIITPGTRKKENLAEMMDKIHKNLKDVSPVEVEICVSIGAALYPSEGKTFDDLLKLADKNMYSMKALKHG</sequence>
<dbReference type="InterPro" id="IPR029787">
    <property type="entry name" value="Nucleotide_cyclase"/>
</dbReference>
<protein>
    <submittedName>
        <fullName evidence="3">GGDEF domain-containing protein</fullName>
    </submittedName>
</protein>
<evidence type="ECO:0000313" key="3">
    <source>
        <dbReference type="EMBL" id="MBS4183935.1"/>
    </source>
</evidence>
<reference evidence="3" key="1">
    <citation type="submission" date="2021-05" db="EMBL/GenBank/DDBJ databases">
        <title>Novel Bacillus species.</title>
        <authorList>
            <person name="Liu G."/>
        </authorList>
    </citation>
    <scope>NUCLEOTIDE SEQUENCE</scope>
    <source>
        <strain evidence="3 5">FJAT-50051</strain>
    </source>
</reference>
<feature type="transmembrane region" description="Helical" evidence="1">
    <location>
        <begin position="7"/>
        <end position="26"/>
    </location>
</feature>
<proteinExistence type="predicted"/>
<gene>
    <name evidence="4" type="ORF">KHB02_005560</name>
    <name evidence="3" type="ORF">KHB02_21315</name>
</gene>
<evidence type="ECO:0000256" key="1">
    <source>
        <dbReference type="SAM" id="Phobius"/>
    </source>
</evidence>
<dbReference type="PANTHER" id="PTHR46663:SF4">
    <property type="entry name" value="DIGUANYLATE CYCLASE DGCT-RELATED"/>
    <property type="match status" value="1"/>
</dbReference>